<dbReference type="InterPro" id="IPR036397">
    <property type="entry name" value="RNaseH_sf"/>
</dbReference>
<feature type="region of interest" description="Disordered" evidence="2">
    <location>
        <begin position="379"/>
        <end position="403"/>
    </location>
</feature>
<dbReference type="SUPFAM" id="SSF53098">
    <property type="entry name" value="Ribonuclease H-like"/>
    <property type="match status" value="1"/>
</dbReference>
<dbReference type="PROSITE" id="PS50994">
    <property type="entry name" value="INTEGRASE"/>
    <property type="match status" value="1"/>
</dbReference>
<dbReference type="EC" id="2.7.7.49" evidence="1"/>
<evidence type="ECO:0000313" key="4">
    <source>
        <dbReference type="EMBL" id="JAG32444.1"/>
    </source>
</evidence>
<sequence length="423" mass="48236">ETEKDVELNIIKNQLLNESSESPFTLDNGVLFKDSRVVIPSTLQDLVLKELHATHVGINKMKQLARRYVYWKRIDSDIEKVVKSCERCALVKFNPPKNPVHPWEEPHSNWERIHVDYAGPYNGYHFLVCVDAKSKWLEVKILPAAPTTATTINLLNNIFATHGYPQIMVSDNASIFTSSEFKSYCTDHGIFQKLIAPGHPATNGLAERTVQTLKQRLKALEDDTRSIHLKVQDILLHYRATPLSCGQSPAERYLNRKLRIKLDALRPYHPSKNPDSSSPVLRSFKVGERVQVRDYSQANKYIWVFGIIKQKLGVLHYIVELDSGRTIKRHLDQLRHTLVKRVQFAPQAETESRESHYSQVPGLTLTQTPPEVPVLPATPQITQNPPTPLPAPRTPTVETPRRSGRIRQLPVRLRDYQLNAVSI</sequence>
<evidence type="ECO:0000313" key="5">
    <source>
        <dbReference type="EMBL" id="JAG32445.1"/>
    </source>
</evidence>
<dbReference type="PANTHER" id="PTHR37984">
    <property type="entry name" value="PROTEIN CBG26694"/>
    <property type="match status" value="1"/>
</dbReference>
<dbReference type="InterPro" id="IPR001584">
    <property type="entry name" value="Integrase_cat-core"/>
</dbReference>
<organism evidence="5">
    <name type="scientific">Lygus hesperus</name>
    <name type="common">Western plant bug</name>
    <dbReference type="NCBI Taxonomy" id="30085"/>
    <lineage>
        <taxon>Eukaryota</taxon>
        <taxon>Metazoa</taxon>
        <taxon>Ecdysozoa</taxon>
        <taxon>Arthropoda</taxon>
        <taxon>Hexapoda</taxon>
        <taxon>Insecta</taxon>
        <taxon>Pterygota</taxon>
        <taxon>Neoptera</taxon>
        <taxon>Paraneoptera</taxon>
        <taxon>Hemiptera</taxon>
        <taxon>Heteroptera</taxon>
        <taxon>Panheteroptera</taxon>
        <taxon>Cimicomorpha</taxon>
        <taxon>Miridae</taxon>
        <taxon>Mirini</taxon>
        <taxon>Lygus</taxon>
    </lineage>
</organism>
<protein>
    <recommendedName>
        <fullName evidence="1">RNA-directed DNA polymerase</fullName>
        <ecNumber evidence="1">2.7.7.49</ecNumber>
    </recommendedName>
</protein>
<dbReference type="GO" id="GO:0003964">
    <property type="term" value="F:RNA-directed DNA polymerase activity"/>
    <property type="evidence" value="ECO:0007669"/>
    <property type="project" value="UniProtKB-EC"/>
</dbReference>
<accession>A0A0A9YSC4</accession>
<feature type="domain" description="Integrase catalytic" evidence="3">
    <location>
        <begin position="102"/>
        <end position="257"/>
    </location>
</feature>
<dbReference type="EMBL" id="GBHO01011159">
    <property type="protein sequence ID" value="JAG32445.1"/>
    <property type="molecule type" value="Transcribed_RNA"/>
</dbReference>
<evidence type="ECO:0000256" key="1">
    <source>
        <dbReference type="ARBA" id="ARBA00012493"/>
    </source>
</evidence>
<dbReference type="EMBL" id="GBHO01011160">
    <property type="protein sequence ID" value="JAG32444.1"/>
    <property type="molecule type" value="Transcribed_RNA"/>
</dbReference>
<dbReference type="InterPro" id="IPR041588">
    <property type="entry name" value="Integrase_H2C2"/>
</dbReference>
<dbReference type="Pfam" id="PF17921">
    <property type="entry name" value="Integrase_H2C2"/>
    <property type="match status" value="1"/>
</dbReference>
<evidence type="ECO:0000256" key="2">
    <source>
        <dbReference type="SAM" id="MobiDB-lite"/>
    </source>
</evidence>
<dbReference type="GO" id="GO:0003676">
    <property type="term" value="F:nucleic acid binding"/>
    <property type="evidence" value="ECO:0007669"/>
    <property type="project" value="InterPro"/>
</dbReference>
<proteinExistence type="predicted"/>
<name>A0A0A9YSC4_LYGHE</name>
<evidence type="ECO:0000259" key="3">
    <source>
        <dbReference type="PROSITE" id="PS50994"/>
    </source>
</evidence>
<dbReference type="GO" id="GO:0015074">
    <property type="term" value="P:DNA integration"/>
    <property type="evidence" value="ECO:0007669"/>
    <property type="project" value="InterPro"/>
</dbReference>
<dbReference type="Gene3D" id="1.10.340.70">
    <property type="match status" value="1"/>
</dbReference>
<dbReference type="InterPro" id="IPR050951">
    <property type="entry name" value="Retrovirus_Pol_polyprotein"/>
</dbReference>
<dbReference type="PANTHER" id="PTHR37984:SF5">
    <property type="entry name" value="PROTEIN NYNRIN-LIKE"/>
    <property type="match status" value="1"/>
</dbReference>
<reference evidence="5" key="1">
    <citation type="journal article" date="2014" name="PLoS ONE">
        <title>Transcriptome-Based Identification of ABC Transporters in the Western Tarnished Plant Bug Lygus hesperus.</title>
        <authorList>
            <person name="Hull J.J."/>
            <person name="Chaney K."/>
            <person name="Geib S.M."/>
            <person name="Fabrick J.A."/>
            <person name="Brent C.S."/>
            <person name="Walsh D."/>
            <person name="Lavine L.C."/>
        </authorList>
    </citation>
    <scope>NUCLEOTIDE SEQUENCE</scope>
</reference>
<feature type="non-terminal residue" evidence="5">
    <location>
        <position position="1"/>
    </location>
</feature>
<dbReference type="Gene3D" id="3.30.420.10">
    <property type="entry name" value="Ribonuclease H-like superfamily/Ribonuclease H"/>
    <property type="match status" value="1"/>
</dbReference>
<dbReference type="AlphaFoldDB" id="A0A0A9YSC4"/>
<dbReference type="FunFam" id="1.10.340.70:FF:000003">
    <property type="entry name" value="Protein CBG25708"/>
    <property type="match status" value="1"/>
</dbReference>
<gene>
    <name evidence="4" type="ORF">CM83_28231</name>
    <name evidence="5" type="ORF">CM83_28233</name>
</gene>
<dbReference type="InterPro" id="IPR012337">
    <property type="entry name" value="RNaseH-like_sf"/>
</dbReference>
<reference evidence="5" key="2">
    <citation type="submission" date="2014-07" db="EMBL/GenBank/DDBJ databases">
        <authorList>
            <person name="Hull J."/>
        </authorList>
    </citation>
    <scope>NUCLEOTIDE SEQUENCE</scope>
</reference>
<dbReference type="Pfam" id="PF00665">
    <property type="entry name" value="rve"/>
    <property type="match status" value="1"/>
</dbReference>